<keyword evidence="1" id="KW-0472">Membrane</keyword>
<organism evidence="2 3">
    <name type="scientific">Anseongella ginsenosidimutans</name>
    <dbReference type="NCBI Taxonomy" id="496056"/>
    <lineage>
        <taxon>Bacteria</taxon>
        <taxon>Pseudomonadati</taxon>
        <taxon>Bacteroidota</taxon>
        <taxon>Sphingobacteriia</taxon>
        <taxon>Sphingobacteriales</taxon>
        <taxon>Sphingobacteriaceae</taxon>
        <taxon>Anseongella</taxon>
    </lineage>
</organism>
<feature type="transmembrane region" description="Helical" evidence="1">
    <location>
        <begin position="46"/>
        <end position="64"/>
    </location>
</feature>
<feature type="transmembrane region" description="Helical" evidence="1">
    <location>
        <begin position="84"/>
        <end position="107"/>
    </location>
</feature>
<name>A0A4R3KLT0_9SPHI</name>
<dbReference type="OrthoDB" id="329514at2"/>
<reference evidence="2 3" key="1">
    <citation type="submission" date="2019-03" db="EMBL/GenBank/DDBJ databases">
        <title>Genomic Encyclopedia of Type Strains, Phase IV (KMG-IV): sequencing the most valuable type-strain genomes for metagenomic binning, comparative biology and taxonomic classification.</title>
        <authorList>
            <person name="Goeker M."/>
        </authorList>
    </citation>
    <scope>NUCLEOTIDE SEQUENCE [LARGE SCALE GENOMIC DNA]</scope>
    <source>
        <strain evidence="2 3">DSM 21100</strain>
    </source>
</reference>
<dbReference type="EMBL" id="SMAD01000016">
    <property type="protein sequence ID" value="TCS84952.1"/>
    <property type="molecule type" value="Genomic_DNA"/>
</dbReference>
<gene>
    <name evidence="2" type="ORF">EDD80_11644</name>
</gene>
<keyword evidence="3" id="KW-1185">Reference proteome</keyword>
<proteinExistence type="predicted"/>
<dbReference type="RefSeq" id="WP_132130554.1">
    <property type="nucleotide sequence ID" value="NZ_CP042432.1"/>
</dbReference>
<protein>
    <recommendedName>
        <fullName evidence="4">Cytochrome B</fullName>
    </recommendedName>
</protein>
<dbReference type="AlphaFoldDB" id="A0A4R3KLT0"/>
<evidence type="ECO:0000313" key="3">
    <source>
        <dbReference type="Proteomes" id="UP000295807"/>
    </source>
</evidence>
<accession>A0A4R3KLT0</accession>
<keyword evidence="1" id="KW-0812">Transmembrane</keyword>
<comment type="caution">
    <text evidence="2">The sequence shown here is derived from an EMBL/GenBank/DDBJ whole genome shotgun (WGS) entry which is preliminary data.</text>
</comment>
<keyword evidence="1" id="KW-1133">Transmembrane helix</keyword>
<feature type="transmembrane region" description="Helical" evidence="1">
    <location>
        <begin position="6"/>
        <end position="25"/>
    </location>
</feature>
<sequence>MYYILLSVHALVKWLVLLSLLYAIIRAFHGFRSGAPFTQTDNAVRHWTATIAHIQLLIGTALFLQSPLVKVAFSAGTSTGDASFFAFIHSSMMFAAIVLITVGSSLAKRKAKDRDKFRIQLIWFCLALLIMLIAIPWPFSPLAQRPFIRTF</sequence>
<feature type="transmembrane region" description="Helical" evidence="1">
    <location>
        <begin position="119"/>
        <end position="139"/>
    </location>
</feature>
<evidence type="ECO:0008006" key="4">
    <source>
        <dbReference type="Google" id="ProtNLM"/>
    </source>
</evidence>
<evidence type="ECO:0000256" key="1">
    <source>
        <dbReference type="SAM" id="Phobius"/>
    </source>
</evidence>
<dbReference type="Proteomes" id="UP000295807">
    <property type="component" value="Unassembled WGS sequence"/>
</dbReference>
<evidence type="ECO:0000313" key="2">
    <source>
        <dbReference type="EMBL" id="TCS84952.1"/>
    </source>
</evidence>